<reference evidence="1" key="2">
    <citation type="submission" date="2020-09" db="EMBL/GenBank/DDBJ databases">
        <authorList>
            <person name="Sun Q."/>
            <person name="Zhou Y."/>
        </authorList>
    </citation>
    <scope>NUCLEOTIDE SEQUENCE</scope>
    <source>
        <strain evidence="1">CGMCC 1.15179</strain>
    </source>
</reference>
<evidence type="ECO:0000313" key="2">
    <source>
        <dbReference type="Proteomes" id="UP000625210"/>
    </source>
</evidence>
<organism evidence="1 2">
    <name type="scientific">Marinithermofilum abyssi</name>
    <dbReference type="NCBI Taxonomy" id="1571185"/>
    <lineage>
        <taxon>Bacteria</taxon>
        <taxon>Bacillati</taxon>
        <taxon>Bacillota</taxon>
        <taxon>Bacilli</taxon>
        <taxon>Bacillales</taxon>
        <taxon>Thermoactinomycetaceae</taxon>
        <taxon>Marinithermofilum</taxon>
    </lineage>
</organism>
<evidence type="ECO:0000313" key="1">
    <source>
        <dbReference type="EMBL" id="GGE05631.1"/>
    </source>
</evidence>
<name>A0A8J2VBI9_9BACL</name>
<proteinExistence type="predicted"/>
<dbReference type="AlphaFoldDB" id="A0A8J2VBI9"/>
<protein>
    <submittedName>
        <fullName evidence="1">Uncharacterized protein</fullName>
    </submittedName>
</protein>
<accession>A0A8J2VBI9</accession>
<keyword evidence="2" id="KW-1185">Reference proteome</keyword>
<comment type="caution">
    <text evidence="1">The sequence shown here is derived from an EMBL/GenBank/DDBJ whole genome shotgun (WGS) entry which is preliminary data.</text>
</comment>
<dbReference type="EMBL" id="BMHQ01000001">
    <property type="protein sequence ID" value="GGE05631.1"/>
    <property type="molecule type" value="Genomic_DNA"/>
</dbReference>
<gene>
    <name evidence="1" type="ORF">GCM10011571_03410</name>
</gene>
<reference evidence="1" key="1">
    <citation type="journal article" date="2014" name="Int. J. Syst. Evol. Microbiol.">
        <title>Complete genome sequence of Corynebacterium casei LMG S-19264T (=DSM 44701T), isolated from a smear-ripened cheese.</title>
        <authorList>
            <consortium name="US DOE Joint Genome Institute (JGI-PGF)"/>
            <person name="Walter F."/>
            <person name="Albersmeier A."/>
            <person name="Kalinowski J."/>
            <person name="Ruckert C."/>
        </authorList>
    </citation>
    <scope>NUCLEOTIDE SEQUENCE</scope>
    <source>
        <strain evidence="1">CGMCC 1.15179</strain>
    </source>
</reference>
<dbReference type="RefSeq" id="WP_188646187.1">
    <property type="nucleotide sequence ID" value="NZ_BMHQ01000001.1"/>
</dbReference>
<dbReference type="Proteomes" id="UP000625210">
    <property type="component" value="Unassembled WGS sequence"/>
</dbReference>
<sequence length="341" mass="36725">MLLDLLMGEGLQSAAVIGLSKNAGKTTVFNALIMEAKERSIPVGLVSIGVDGEERDVWSLQKKPPVKVPRGCLVATAGPLLEDRAGEWELVDTASVHSPLGPVVIARALKSTEVKLAGITRVESLREAQARLQQNGAELVLADGAYDRKAAACPLVTDGAICVAGAALSPSMDTVIRRMEETIRLFQLPQTTESLWRLAGERALAEGRVYGVAEGEIVPLPVSSLLAASSTWQKRLRKREWECWAIPGMATDRLLQKVEEAGRPLPLVLTDPTRCFASMSALRGYFRKGGSLQVLYGVKLVAVAVNPVSPEGYGFDPVEMKRRVSEVCHPVPVVDVVRDVG</sequence>